<accession>A0ABS1NP12</accession>
<evidence type="ECO:0000256" key="2">
    <source>
        <dbReference type="PROSITE-ProRule" id="PRU00335"/>
    </source>
</evidence>
<dbReference type="SUPFAM" id="SSF48498">
    <property type="entry name" value="Tetracyclin repressor-like, C-terminal domain"/>
    <property type="match status" value="1"/>
</dbReference>
<keyword evidence="6" id="KW-1185">Reference proteome</keyword>
<dbReference type="InterPro" id="IPR050109">
    <property type="entry name" value="HTH-type_TetR-like_transc_reg"/>
</dbReference>
<evidence type="ECO:0000259" key="4">
    <source>
        <dbReference type="PROSITE" id="PS50977"/>
    </source>
</evidence>
<dbReference type="PRINTS" id="PR00455">
    <property type="entry name" value="HTHTETR"/>
</dbReference>
<organism evidence="5 6">
    <name type="scientific">Streptomyces coffeae</name>
    <dbReference type="NCBI Taxonomy" id="621382"/>
    <lineage>
        <taxon>Bacteria</taxon>
        <taxon>Bacillati</taxon>
        <taxon>Actinomycetota</taxon>
        <taxon>Actinomycetes</taxon>
        <taxon>Kitasatosporales</taxon>
        <taxon>Streptomycetaceae</taxon>
        <taxon>Streptomyces</taxon>
    </lineage>
</organism>
<dbReference type="RefSeq" id="WP_201881421.1">
    <property type="nucleotide sequence ID" value="NZ_JAERRF010000031.1"/>
</dbReference>
<feature type="compositionally biased region" description="Gly residues" evidence="3">
    <location>
        <begin position="25"/>
        <end position="39"/>
    </location>
</feature>
<evidence type="ECO:0000256" key="1">
    <source>
        <dbReference type="ARBA" id="ARBA00023125"/>
    </source>
</evidence>
<dbReference type="Proteomes" id="UP000634229">
    <property type="component" value="Unassembled WGS sequence"/>
</dbReference>
<evidence type="ECO:0000313" key="5">
    <source>
        <dbReference type="EMBL" id="MBL1101700.1"/>
    </source>
</evidence>
<proteinExistence type="predicted"/>
<evidence type="ECO:0000256" key="3">
    <source>
        <dbReference type="SAM" id="MobiDB-lite"/>
    </source>
</evidence>
<gene>
    <name evidence="5" type="ORF">JK363_34635</name>
</gene>
<dbReference type="InterPro" id="IPR001647">
    <property type="entry name" value="HTH_TetR"/>
</dbReference>
<protein>
    <submittedName>
        <fullName evidence="5">TetR family transcriptional regulator</fullName>
    </submittedName>
</protein>
<reference evidence="5 6" key="1">
    <citation type="submission" date="2021-01" db="EMBL/GenBank/DDBJ databases">
        <title>WGS of actinomycetes isolated from Thailand.</title>
        <authorList>
            <person name="Thawai C."/>
        </authorList>
    </citation>
    <scope>NUCLEOTIDE SEQUENCE [LARGE SCALE GENOMIC DNA]</scope>
    <source>
        <strain evidence="5 6">CA1R205</strain>
    </source>
</reference>
<dbReference type="Gene3D" id="1.10.10.60">
    <property type="entry name" value="Homeodomain-like"/>
    <property type="match status" value="1"/>
</dbReference>
<dbReference type="Gene3D" id="1.10.357.10">
    <property type="entry name" value="Tetracycline Repressor, domain 2"/>
    <property type="match status" value="1"/>
</dbReference>
<sequence>MTPAAPSPATGPDDRAADAPAPGSGPAGTGATGATGSGGPRKRGRPARARAGDGPAARDRILTAARNEFAERGYDKTSIRGIAKAADVDPALVHHYFGAKEQVFGAAIELILAPAMTVPDAVHGGGGLEGAGERMARSMLDVWENPVTRLPVLAVLRSALTNEAAATVLRELIERRLLLRMAGELEVPDPEFRAQLAAAHMIGIAMLRYVIKMEPVASAGTEEIIAMVGPTLQRYLTEG</sequence>
<evidence type="ECO:0000313" key="6">
    <source>
        <dbReference type="Proteomes" id="UP000634229"/>
    </source>
</evidence>
<feature type="DNA-binding region" description="H-T-H motif" evidence="2">
    <location>
        <begin position="78"/>
        <end position="97"/>
    </location>
</feature>
<dbReference type="InterPro" id="IPR041678">
    <property type="entry name" value="TetR_C_16"/>
</dbReference>
<feature type="region of interest" description="Disordered" evidence="3">
    <location>
        <begin position="1"/>
        <end position="59"/>
    </location>
</feature>
<dbReference type="SUPFAM" id="SSF46689">
    <property type="entry name" value="Homeodomain-like"/>
    <property type="match status" value="1"/>
</dbReference>
<keyword evidence="1 2" id="KW-0238">DNA-binding</keyword>
<dbReference type="Pfam" id="PF00440">
    <property type="entry name" value="TetR_N"/>
    <property type="match status" value="1"/>
</dbReference>
<dbReference type="InterPro" id="IPR009057">
    <property type="entry name" value="Homeodomain-like_sf"/>
</dbReference>
<dbReference type="InterPro" id="IPR036271">
    <property type="entry name" value="Tet_transcr_reg_TetR-rel_C_sf"/>
</dbReference>
<feature type="domain" description="HTH tetR-type" evidence="4">
    <location>
        <begin position="55"/>
        <end position="115"/>
    </location>
</feature>
<dbReference type="PANTHER" id="PTHR30055">
    <property type="entry name" value="HTH-TYPE TRANSCRIPTIONAL REGULATOR RUTR"/>
    <property type="match status" value="1"/>
</dbReference>
<dbReference type="EMBL" id="JAERRF010000031">
    <property type="protein sequence ID" value="MBL1101700.1"/>
    <property type="molecule type" value="Genomic_DNA"/>
</dbReference>
<comment type="caution">
    <text evidence="5">The sequence shown here is derived from an EMBL/GenBank/DDBJ whole genome shotgun (WGS) entry which is preliminary data.</text>
</comment>
<dbReference type="PANTHER" id="PTHR30055:SF235">
    <property type="entry name" value="TRANSCRIPTIONAL REGULATORY PROTEIN"/>
    <property type="match status" value="1"/>
</dbReference>
<name>A0ABS1NP12_9ACTN</name>
<dbReference type="Pfam" id="PF17920">
    <property type="entry name" value="TetR_C_16"/>
    <property type="match status" value="1"/>
</dbReference>
<dbReference type="PROSITE" id="PS50977">
    <property type="entry name" value="HTH_TETR_2"/>
    <property type="match status" value="1"/>
</dbReference>